<name>A0A2S9PY87_9ACTN</name>
<sequence>MTDLDEQQQLEEARASLQQLREEEAVAVRAMEEARDHLAEVQARRREAWERVKGLELEQAHNA</sequence>
<reference evidence="2 3" key="1">
    <citation type="submission" date="2018-03" db="EMBL/GenBank/DDBJ databases">
        <title>Novel Streptomyces sp. from soil.</title>
        <authorList>
            <person name="Tan G.Y.A."/>
            <person name="Lee Z.Y."/>
        </authorList>
    </citation>
    <scope>NUCLEOTIDE SEQUENCE [LARGE SCALE GENOMIC DNA]</scope>
    <source>
        <strain evidence="2 3">ST5x</strain>
    </source>
</reference>
<dbReference type="AlphaFoldDB" id="A0A2S9PY87"/>
<organism evidence="2 3">
    <name type="scientific">Streptomyces solincola</name>
    <dbReference type="NCBI Taxonomy" id="2100817"/>
    <lineage>
        <taxon>Bacteria</taxon>
        <taxon>Bacillati</taxon>
        <taxon>Actinomycetota</taxon>
        <taxon>Actinomycetes</taxon>
        <taxon>Kitasatosporales</taxon>
        <taxon>Streptomycetaceae</taxon>
        <taxon>Streptomyces</taxon>
    </lineage>
</organism>
<evidence type="ECO:0000256" key="1">
    <source>
        <dbReference type="SAM" id="Coils"/>
    </source>
</evidence>
<dbReference type="RefSeq" id="WP_105868491.1">
    <property type="nucleotide sequence ID" value="NZ_PVLV01000121.1"/>
</dbReference>
<accession>A0A2S9PY87</accession>
<evidence type="ECO:0000313" key="3">
    <source>
        <dbReference type="Proteomes" id="UP000239322"/>
    </source>
</evidence>
<protein>
    <submittedName>
        <fullName evidence="2">Uncharacterized protein</fullName>
    </submittedName>
</protein>
<comment type="caution">
    <text evidence="2">The sequence shown here is derived from an EMBL/GenBank/DDBJ whole genome shotgun (WGS) entry which is preliminary data.</text>
</comment>
<proteinExistence type="predicted"/>
<dbReference type="EMBL" id="PVLV01000121">
    <property type="protein sequence ID" value="PRH79375.1"/>
    <property type="molecule type" value="Genomic_DNA"/>
</dbReference>
<feature type="coiled-coil region" evidence="1">
    <location>
        <begin position="3"/>
        <end position="37"/>
    </location>
</feature>
<keyword evidence="1" id="KW-0175">Coiled coil</keyword>
<gene>
    <name evidence="2" type="ORF">C6N75_09835</name>
</gene>
<evidence type="ECO:0000313" key="2">
    <source>
        <dbReference type="EMBL" id="PRH79375.1"/>
    </source>
</evidence>
<keyword evidence="3" id="KW-1185">Reference proteome</keyword>
<dbReference type="Proteomes" id="UP000239322">
    <property type="component" value="Unassembled WGS sequence"/>
</dbReference>